<reference evidence="4 5" key="1">
    <citation type="submission" date="2017-07" db="EMBL/GenBank/DDBJ databases">
        <title>Elstera cyanobacteriorum sp. nov., a novel bacterium isolated from cyanobacterial aggregates in a eutrophic lake.</title>
        <authorList>
            <person name="Cai H."/>
        </authorList>
    </citation>
    <scope>NUCLEOTIDE SEQUENCE [LARGE SCALE GENOMIC DNA]</scope>
    <source>
        <strain evidence="4 5">TH019</strain>
    </source>
</reference>
<dbReference type="PANTHER" id="PTHR43575">
    <property type="entry name" value="PROTEIN ABCI7, CHLOROPLASTIC"/>
    <property type="match status" value="1"/>
</dbReference>
<dbReference type="SUPFAM" id="SSF101960">
    <property type="entry name" value="Stabilizer of iron transporter SufD"/>
    <property type="match status" value="1"/>
</dbReference>
<dbReference type="InterPro" id="IPR037284">
    <property type="entry name" value="SUF_FeS_clus_asmbl_SufBD_sf"/>
</dbReference>
<organism evidence="4 5">
    <name type="scientific">Elstera cyanobacteriorum</name>
    <dbReference type="NCBI Taxonomy" id="2022747"/>
    <lineage>
        <taxon>Bacteria</taxon>
        <taxon>Pseudomonadati</taxon>
        <taxon>Pseudomonadota</taxon>
        <taxon>Alphaproteobacteria</taxon>
        <taxon>Rhodospirillales</taxon>
        <taxon>Rhodospirillaceae</taxon>
        <taxon>Elstera</taxon>
    </lineage>
</organism>
<protein>
    <submittedName>
        <fullName evidence="4">Fe-S cluster assembly protein SufD</fullName>
    </submittedName>
</protein>
<evidence type="ECO:0000256" key="1">
    <source>
        <dbReference type="ARBA" id="ARBA00043967"/>
    </source>
</evidence>
<evidence type="ECO:0000313" key="4">
    <source>
        <dbReference type="EMBL" id="OYQ21000.1"/>
    </source>
</evidence>
<keyword evidence="5" id="KW-1185">Reference proteome</keyword>
<dbReference type="AlphaFoldDB" id="A0A255XXN6"/>
<dbReference type="PANTHER" id="PTHR43575:SF1">
    <property type="entry name" value="PROTEIN ABCI7, CHLOROPLASTIC"/>
    <property type="match status" value="1"/>
</dbReference>
<feature type="domain" description="SUF system FeS cluster assembly SufBD core" evidence="2">
    <location>
        <begin position="165"/>
        <end position="391"/>
    </location>
</feature>
<dbReference type="Pfam" id="PF19295">
    <property type="entry name" value="SufBD_N"/>
    <property type="match status" value="1"/>
</dbReference>
<sequence length="425" mass="44912">MSAVAAYVSAFAPVAGEPDWWLAQRRAAITAFERAGFPSVQDELWRMTDLKPLTAQAFLPPQSIDGARAAALVGEAAGLLPDAWRFVLVDGGFAPALSDLAGLPDGVTLVPTHSRPRAVEPLTALLPDGIAALGVAFARDGLVLRIPAGLVLERPIHLISVQTEAGRGTHTLSRIDLEGGAQAEVIETYMGGAGAWLNAAAHVSLAMGSHLTHGIFVRSEAGAQVFARVSAHVEKAARYSASPVLVGAQQSRVDLVIDLAEDHAEADVKGLYLLSGTQRGQVLTEIHHDGHATRTNELFKGVADDHAHGIFQGKIAVTERGQKTDAQMQSRVLLLSETARADTKPELEIYADDVKCSHGATVGDIDANALFYLMARGLSRAEARRLLLRAFLEEVADGIDAPATQAAVRALLGRALDTPAQEVAA</sequence>
<dbReference type="NCBIfam" id="TIGR01981">
    <property type="entry name" value="sufD"/>
    <property type="match status" value="1"/>
</dbReference>
<dbReference type="EMBL" id="NOXS01000025">
    <property type="protein sequence ID" value="OYQ21000.1"/>
    <property type="molecule type" value="Genomic_DNA"/>
</dbReference>
<dbReference type="OrthoDB" id="9768262at2"/>
<name>A0A255XXN6_9PROT</name>
<proteinExistence type="inferred from homology"/>
<dbReference type="InterPro" id="IPR011542">
    <property type="entry name" value="SUF_FeS_clus_asmbl_SufD"/>
</dbReference>
<feature type="domain" description="SUF system FeS cluster assembly SufBD N-terminal" evidence="3">
    <location>
        <begin position="23"/>
        <end position="157"/>
    </location>
</feature>
<dbReference type="RefSeq" id="WP_094407582.1">
    <property type="nucleotide sequence ID" value="NZ_BMJZ01000007.1"/>
</dbReference>
<dbReference type="InterPro" id="IPR055346">
    <property type="entry name" value="Fe-S_cluster_assembly_SufBD"/>
</dbReference>
<comment type="caution">
    <text evidence="4">The sequence shown here is derived from an EMBL/GenBank/DDBJ whole genome shotgun (WGS) entry which is preliminary data.</text>
</comment>
<evidence type="ECO:0000259" key="2">
    <source>
        <dbReference type="Pfam" id="PF01458"/>
    </source>
</evidence>
<dbReference type="GO" id="GO:0016226">
    <property type="term" value="P:iron-sulfur cluster assembly"/>
    <property type="evidence" value="ECO:0007669"/>
    <property type="project" value="InterPro"/>
</dbReference>
<dbReference type="Proteomes" id="UP000216361">
    <property type="component" value="Unassembled WGS sequence"/>
</dbReference>
<accession>A0A255XXN6</accession>
<comment type="similarity">
    <text evidence="1">Belongs to the iron-sulfur cluster assembly SufBD family.</text>
</comment>
<gene>
    <name evidence="4" type="primary">sufD</name>
    <name evidence="4" type="ORF">CHR90_03460</name>
</gene>
<dbReference type="InterPro" id="IPR045595">
    <property type="entry name" value="SufBD_N"/>
</dbReference>
<evidence type="ECO:0000259" key="3">
    <source>
        <dbReference type="Pfam" id="PF19295"/>
    </source>
</evidence>
<dbReference type="InterPro" id="IPR000825">
    <property type="entry name" value="SUF_FeS_clus_asmbl_SufBD_core"/>
</dbReference>
<dbReference type="Pfam" id="PF01458">
    <property type="entry name" value="SUFBD_core"/>
    <property type="match status" value="1"/>
</dbReference>
<evidence type="ECO:0000313" key="5">
    <source>
        <dbReference type="Proteomes" id="UP000216361"/>
    </source>
</evidence>